<proteinExistence type="predicted"/>
<evidence type="ECO:0008006" key="3">
    <source>
        <dbReference type="Google" id="ProtNLM"/>
    </source>
</evidence>
<gene>
    <name evidence="1" type="ORF">NDU88_004264</name>
</gene>
<reference evidence="1" key="1">
    <citation type="journal article" date="2022" name="bioRxiv">
        <title>Sequencing and chromosome-scale assembly of the giantPleurodeles waltlgenome.</title>
        <authorList>
            <person name="Brown T."/>
            <person name="Elewa A."/>
            <person name="Iarovenko S."/>
            <person name="Subramanian E."/>
            <person name="Araus A.J."/>
            <person name="Petzold A."/>
            <person name="Susuki M."/>
            <person name="Suzuki K.-i.T."/>
            <person name="Hayashi T."/>
            <person name="Toyoda A."/>
            <person name="Oliveira C."/>
            <person name="Osipova E."/>
            <person name="Leigh N.D."/>
            <person name="Simon A."/>
            <person name="Yun M.H."/>
        </authorList>
    </citation>
    <scope>NUCLEOTIDE SEQUENCE</scope>
    <source>
        <strain evidence="1">20211129_DDA</strain>
        <tissue evidence="1">Liver</tissue>
    </source>
</reference>
<accession>A0AAV7V0S4</accession>
<protein>
    <recommendedName>
        <fullName evidence="3">Secreted protein</fullName>
    </recommendedName>
</protein>
<comment type="caution">
    <text evidence="1">The sequence shown here is derived from an EMBL/GenBank/DDBJ whole genome shotgun (WGS) entry which is preliminary data.</text>
</comment>
<keyword evidence="2" id="KW-1185">Reference proteome</keyword>
<evidence type="ECO:0000313" key="2">
    <source>
        <dbReference type="Proteomes" id="UP001066276"/>
    </source>
</evidence>
<dbReference type="AlphaFoldDB" id="A0AAV7V0S4"/>
<evidence type="ECO:0000313" key="1">
    <source>
        <dbReference type="EMBL" id="KAJ1194980.1"/>
    </source>
</evidence>
<sequence>MPPRGAGCLLCGFVGVRTPRGFSGSASVLRPTDSVPPRKCAGMCLYEAAPARARPLRRRLFCPANAAPLLFSFHCSRTEGNQ</sequence>
<dbReference type="EMBL" id="JANPWB010000004">
    <property type="protein sequence ID" value="KAJ1194980.1"/>
    <property type="molecule type" value="Genomic_DNA"/>
</dbReference>
<dbReference type="Proteomes" id="UP001066276">
    <property type="component" value="Chromosome 2_2"/>
</dbReference>
<organism evidence="1 2">
    <name type="scientific">Pleurodeles waltl</name>
    <name type="common">Iberian ribbed newt</name>
    <dbReference type="NCBI Taxonomy" id="8319"/>
    <lineage>
        <taxon>Eukaryota</taxon>
        <taxon>Metazoa</taxon>
        <taxon>Chordata</taxon>
        <taxon>Craniata</taxon>
        <taxon>Vertebrata</taxon>
        <taxon>Euteleostomi</taxon>
        <taxon>Amphibia</taxon>
        <taxon>Batrachia</taxon>
        <taxon>Caudata</taxon>
        <taxon>Salamandroidea</taxon>
        <taxon>Salamandridae</taxon>
        <taxon>Pleurodelinae</taxon>
        <taxon>Pleurodeles</taxon>
    </lineage>
</organism>
<name>A0AAV7V0S4_PLEWA</name>